<keyword evidence="4" id="KW-0804">Transcription</keyword>
<evidence type="ECO:0000259" key="6">
    <source>
        <dbReference type="PROSITE" id="PS50112"/>
    </source>
</evidence>
<evidence type="ECO:0000313" key="8">
    <source>
        <dbReference type="Proteomes" id="UP000054851"/>
    </source>
</evidence>
<dbReference type="InterPro" id="IPR002078">
    <property type="entry name" value="Sigma_54_int"/>
</dbReference>
<evidence type="ECO:0000256" key="1">
    <source>
        <dbReference type="ARBA" id="ARBA00022741"/>
    </source>
</evidence>
<comment type="caution">
    <text evidence="7">The sequence shown here is derived from an EMBL/GenBank/DDBJ whole genome shotgun (WGS) entry which is preliminary data.</text>
</comment>
<dbReference type="AlphaFoldDB" id="A0A158BUA0"/>
<dbReference type="Pfam" id="PF02954">
    <property type="entry name" value="HTH_8"/>
    <property type="match status" value="1"/>
</dbReference>
<dbReference type="Pfam" id="PF25601">
    <property type="entry name" value="AAA_lid_14"/>
    <property type="match status" value="1"/>
</dbReference>
<dbReference type="InterPro" id="IPR027417">
    <property type="entry name" value="P-loop_NTPase"/>
</dbReference>
<dbReference type="SMART" id="SM00382">
    <property type="entry name" value="AAA"/>
    <property type="match status" value="1"/>
</dbReference>
<dbReference type="Pfam" id="PF00158">
    <property type="entry name" value="Sigma54_activat"/>
    <property type="match status" value="1"/>
</dbReference>
<dbReference type="InterPro" id="IPR035965">
    <property type="entry name" value="PAS-like_dom_sf"/>
</dbReference>
<evidence type="ECO:0000259" key="5">
    <source>
        <dbReference type="PROSITE" id="PS50045"/>
    </source>
</evidence>
<organism evidence="7 8">
    <name type="scientific">Caballeronia hypogeia</name>
    <dbReference type="NCBI Taxonomy" id="1777140"/>
    <lineage>
        <taxon>Bacteria</taxon>
        <taxon>Pseudomonadati</taxon>
        <taxon>Pseudomonadota</taxon>
        <taxon>Betaproteobacteria</taxon>
        <taxon>Burkholderiales</taxon>
        <taxon>Burkholderiaceae</taxon>
        <taxon>Caballeronia</taxon>
    </lineage>
</organism>
<evidence type="ECO:0000256" key="2">
    <source>
        <dbReference type="ARBA" id="ARBA00022840"/>
    </source>
</evidence>
<name>A0A158BUA0_9BURK</name>
<dbReference type="FunFam" id="3.40.50.300:FF:000006">
    <property type="entry name" value="DNA-binding transcriptional regulator NtrC"/>
    <property type="match status" value="1"/>
</dbReference>
<dbReference type="GO" id="GO:0043565">
    <property type="term" value="F:sequence-specific DNA binding"/>
    <property type="evidence" value="ECO:0007669"/>
    <property type="project" value="InterPro"/>
</dbReference>
<dbReference type="Gene3D" id="1.10.8.60">
    <property type="match status" value="1"/>
</dbReference>
<dbReference type="CDD" id="cd00009">
    <property type="entry name" value="AAA"/>
    <property type="match status" value="1"/>
</dbReference>
<evidence type="ECO:0000256" key="3">
    <source>
        <dbReference type="ARBA" id="ARBA00023015"/>
    </source>
</evidence>
<dbReference type="PROSITE" id="PS50045">
    <property type="entry name" value="SIGMA54_INTERACT_4"/>
    <property type="match status" value="1"/>
</dbReference>
<sequence length="648" mass="70069">MPIETVSRPRIWAVGISRLRQLFIDIAGAYADRAELDVIPLGYEDAASSIESARDGRPDVVVAGGSNGAYLKSRVSVPVVVISPTGFDVMHALTKARREGASVALVTHGDTPAEIRRFLGAYGIDVICESYRSAQDAENLVLDLRDRGVDVVVGPGLVADLAADAGMHSVFLYSRTSVVAAFETALEVAEAMRREVARRNRLDNLLQHLRDGVVAVDAGGRIEAINRRLAAALGIADASRAVGHGLLDVAPELEGVLPVADGDVFGAVRGVSYAIHRGPLAADGVSGGTIFTFQESRAVERLDRTLRSRQGAQEFVARYRLEDVVGESEPIERVRALVRRYAKSDATVLILGESGTGKEMVAQSMHRLSRRKDFPFVAMNCGAFPEALLESELFGYEEGAFTGARKGGKAGLIEAAHRGTLFLDEIGEMPPSLQSRLLRVLQEREVIRLGSTEPTRVDIRVIAATHRSLAEGVADGSFRADLFYRINILSVALPPLRARASDILPLATALLMQAVRRDRALALRVPDRDAAARVLAPVEQGLGQYPWPGNVRELQNIVERIAVEIADMDVDGDRPVALTLDELEAIAPELFESRSESSADISLRDLSRSVEADQVRASLAAFGGDRDAVCKALGISKTTLWRRLNAKR</sequence>
<dbReference type="InterPro" id="IPR003593">
    <property type="entry name" value="AAA+_ATPase"/>
</dbReference>
<dbReference type="InterPro" id="IPR025662">
    <property type="entry name" value="Sigma_54_int_dom_ATP-bd_1"/>
</dbReference>
<feature type="domain" description="PAS" evidence="6">
    <location>
        <begin position="198"/>
        <end position="235"/>
    </location>
</feature>
<dbReference type="InterPro" id="IPR009057">
    <property type="entry name" value="Homeodomain-like_sf"/>
</dbReference>
<dbReference type="Gene3D" id="1.10.10.60">
    <property type="entry name" value="Homeodomain-like"/>
    <property type="match status" value="1"/>
</dbReference>
<dbReference type="InterPro" id="IPR012704">
    <property type="entry name" value="Sig_transdc_resp-reg_PrpR"/>
</dbReference>
<dbReference type="PROSITE" id="PS50112">
    <property type="entry name" value="PAS"/>
    <property type="match status" value="1"/>
</dbReference>
<dbReference type="OrthoDB" id="9761705at2"/>
<dbReference type="InterPro" id="IPR058031">
    <property type="entry name" value="AAA_lid_NorR"/>
</dbReference>
<dbReference type="SUPFAM" id="SSF46689">
    <property type="entry name" value="Homeodomain-like"/>
    <property type="match status" value="1"/>
</dbReference>
<dbReference type="GO" id="GO:0005737">
    <property type="term" value="C:cytoplasm"/>
    <property type="evidence" value="ECO:0007669"/>
    <property type="project" value="InterPro"/>
</dbReference>
<dbReference type="GO" id="GO:0000156">
    <property type="term" value="F:phosphorelay response regulator activity"/>
    <property type="evidence" value="ECO:0007669"/>
    <property type="project" value="InterPro"/>
</dbReference>
<dbReference type="InterPro" id="IPR002197">
    <property type="entry name" value="HTH_Fis"/>
</dbReference>
<dbReference type="GO" id="GO:0019629">
    <property type="term" value="P:propionate catabolic process, 2-methylcitrate cycle"/>
    <property type="evidence" value="ECO:0007669"/>
    <property type="project" value="InterPro"/>
</dbReference>
<keyword evidence="2" id="KW-0067">ATP-binding</keyword>
<dbReference type="InterPro" id="IPR010524">
    <property type="entry name" value="Sig_transdc_resp-reg_PrpR_N"/>
</dbReference>
<keyword evidence="3" id="KW-0805">Transcription regulation</keyword>
<dbReference type="STRING" id="1777140.AWB79_04275"/>
<feature type="domain" description="Sigma-54 factor interaction" evidence="5">
    <location>
        <begin position="324"/>
        <end position="563"/>
    </location>
</feature>
<gene>
    <name evidence="7" type="ORF">AWB79_04275</name>
</gene>
<dbReference type="Proteomes" id="UP000054851">
    <property type="component" value="Unassembled WGS sequence"/>
</dbReference>
<dbReference type="GO" id="GO:0006355">
    <property type="term" value="P:regulation of DNA-templated transcription"/>
    <property type="evidence" value="ECO:0007669"/>
    <property type="project" value="InterPro"/>
</dbReference>
<evidence type="ECO:0000313" key="7">
    <source>
        <dbReference type="EMBL" id="SAK73664.1"/>
    </source>
</evidence>
<dbReference type="PANTHER" id="PTHR32071">
    <property type="entry name" value="TRANSCRIPTIONAL REGULATORY PROTEIN"/>
    <property type="match status" value="1"/>
</dbReference>
<dbReference type="NCBIfam" id="TIGR02329">
    <property type="entry name" value="propionate_PrpR"/>
    <property type="match status" value="1"/>
</dbReference>
<dbReference type="PROSITE" id="PS00675">
    <property type="entry name" value="SIGMA54_INTERACT_1"/>
    <property type="match status" value="1"/>
</dbReference>
<dbReference type="InterPro" id="IPR000014">
    <property type="entry name" value="PAS"/>
</dbReference>
<dbReference type="EMBL" id="FCOA02000014">
    <property type="protein sequence ID" value="SAK73664.1"/>
    <property type="molecule type" value="Genomic_DNA"/>
</dbReference>
<dbReference type="RefSeq" id="WP_061169413.1">
    <property type="nucleotide sequence ID" value="NZ_FCOA02000014.1"/>
</dbReference>
<dbReference type="SUPFAM" id="SSF52540">
    <property type="entry name" value="P-loop containing nucleoside triphosphate hydrolases"/>
    <property type="match status" value="1"/>
</dbReference>
<dbReference type="SUPFAM" id="SSF55785">
    <property type="entry name" value="PYP-like sensor domain (PAS domain)"/>
    <property type="match status" value="1"/>
</dbReference>
<dbReference type="Gene3D" id="3.40.50.2300">
    <property type="match status" value="1"/>
</dbReference>
<dbReference type="InterPro" id="IPR025944">
    <property type="entry name" value="Sigma_54_int_dom_CS"/>
</dbReference>
<dbReference type="Gene3D" id="3.30.450.20">
    <property type="entry name" value="PAS domain"/>
    <property type="match status" value="1"/>
</dbReference>
<keyword evidence="8" id="KW-1185">Reference proteome</keyword>
<dbReference type="Gene3D" id="3.40.50.300">
    <property type="entry name" value="P-loop containing nucleotide triphosphate hydrolases"/>
    <property type="match status" value="1"/>
</dbReference>
<dbReference type="SUPFAM" id="SSF159800">
    <property type="entry name" value="PrpR receptor domain-like"/>
    <property type="match status" value="1"/>
</dbReference>
<dbReference type="Pfam" id="PF06506">
    <property type="entry name" value="PrpR_N"/>
    <property type="match status" value="1"/>
</dbReference>
<reference evidence="7" key="1">
    <citation type="submission" date="2016-01" db="EMBL/GenBank/DDBJ databases">
        <authorList>
            <person name="Peeters C."/>
        </authorList>
    </citation>
    <scope>NUCLEOTIDE SEQUENCE</scope>
    <source>
        <strain evidence="7">LMG 29322</strain>
    </source>
</reference>
<dbReference type="PROSITE" id="PS00688">
    <property type="entry name" value="SIGMA54_INTERACT_3"/>
    <property type="match status" value="1"/>
</dbReference>
<accession>A0A158BUA0</accession>
<dbReference type="GO" id="GO:0005524">
    <property type="term" value="F:ATP binding"/>
    <property type="evidence" value="ECO:0007669"/>
    <property type="project" value="UniProtKB-KW"/>
</dbReference>
<keyword evidence="1" id="KW-0547">Nucleotide-binding</keyword>
<proteinExistence type="predicted"/>
<evidence type="ECO:0000256" key="4">
    <source>
        <dbReference type="ARBA" id="ARBA00023163"/>
    </source>
</evidence>
<dbReference type="PANTHER" id="PTHR32071:SF81">
    <property type="entry name" value="PROPIONATE CATABOLISM OPERON REGULATORY PROTEIN"/>
    <property type="match status" value="1"/>
</dbReference>
<protein>
    <submittedName>
        <fullName evidence="7">Propionate catabolism operon regulatory protein PrpR</fullName>
    </submittedName>
</protein>